<dbReference type="InterPro" id="IPR036397">
    <property type="entry name" value="RNaseH_sf"/>
</dbReference>
<dbReference type="AlphaFoldDB" id="A0AAU9TLD3"/>
<dbReference type="InterPro" id="IPR012337">
    <property type="entry name" value="RNaseH-like_sf"/>
</dbReference>
<organism evidence="1 2">
    <name type="scientific">Euphydryas editha</name>
    <name type="common">Edith's checkerspot</name>
    <dbReference type="NCBI Taxonomy" id="104508"/>
    <lineage>
        <taxon>Eukaryota</taxon>
        <taxon>Metazoa</taxon>
        <taxon>Ecdysozoa</taxon>
        <taxon>Arthropoda</taxon>
        <taxon>Hexapoda</taxon>
        <taxon>Insecta</taxon>
        <taxon>Pterygota</taxon>
        <taxon>Neoptera</taxon>
        <taxon>Endopterygota</taxon>
        <taxon>Lepidoptera</taxon>
        <taxon>Glossata</taxon>
        <taxon>Ditrysia</taxon>
        <taxon>Papilionoidea</taxon>
        <taxon>Nymphalidae</taxon>
        <taxon>Nymphalinae</taxon>
        <taxon>Euphydryas</taxon>
    </lineage>
</organism>
<dbReference type="InterPro" id="IPR008042">
    <property type="entry name" value="Retrotrans_Pao"/>
</dbReference>
<dbReference type="PANTHER" id="PTHR47331:SF4">
    <property type="entry name" value="PEPTIDASE S1 DOMAIN-CONTAINING PROTEIN"/>
    <property type="match status" value="1"/>
</dbReference>
<dbReference type="SUPFAM" id="SSF56672">
    <property type="entry name" value="DNA/RNA polymerases"/>
    <property type="match status" value="1"/>
</dbReference>
<protein>
    <recommendedName>
        <fullName evidence="3">Integrase catalytic domain-containing protein</fullName>
    </recommendedName>
</protein>
<reference evidence="1" key="1">
    <citation type="submission" date="2022-03" db="EMBL/GenBank/DDBJ databases">
        <authorList>
            <person name="Tunstrom K."/>
        </authorList>
    </citation>
    <scope>NUCLEOTIDE SEQUENCE</scope>
</reference>
<comment type="caution">
    <text evidence="1">The sequence shown here is derived from an EMBL/GenBank/DDBJ whole genome shotgun (WGS) entry which is preliminary data.</text>
</comment>
<keyword evidence="2" id="KW-1185">Reference proteome</keyword>
<sequence length="556" mass="62823">MANKHNYYLPHHGVIRESSTTSKLRVVFDASAVTTSGKSFNDIQMIGPKTQDDLFSILLRFREHKYAVTGDVEKQRSLQQIIYRFNSNEPFKTYTLNTVTYGTSSAPYLATFFANCLVSLANETSNLNTQRSMKHDFYIDDYLGGANSIESAVELAKDVKSTLESAKFNLRKWQSNSRVILESLNFSNDCTNKKLNLDSSPSKTLGLYWDTSVDTFYFSINNSFEHQYTKRNILSFVSQVFDPLGLEGPCILQAKILLQHLWLQKCGWDDEVSPKIKHEFTNIISCLCQLNSIRIPRWTLQDNPQEVQLHVFTDASERGYGACVYVRTISTSGLIHVCLLISKNKVSPLKPTTIPRLELCGALLELQMAQKRLLSYSQQEMILEEYALLMASKPIPKGGRNLAKSIVHACIRCTRHNAKSPQPIMANLPAERKYLEFPVLNTGVDYAGPILIADRKERGCKLQKSYICVFICFAVKAVHLELVTDLSKEAFLAAFNRFISRRGKPQNIYSDNGTTFVGACNDLKRDGVCRVAEVQTKRGPIIRTFNNLCPLPVNQS</sequence>
<dbReference type="Proteomes" id="UP001153954">
    <property type="component" value="Unassembled WGS sequence"/>
</dbReference>
<gene>
    <name evidence="1" type="ORF">EEDITHA_LOCUS3302</name>
</gene>
<evidence type="ECO:0000313" key="1">
    <source>
        <dbReference type="EMBL" id="CAH2086997.1"/>
    </source>
</evidence>
<dbReference type="PANTHER" id="PTHR47331">
    <property type="entry name" value="PHD-TYPE DOMAIN-CONTAINING PROTEIN"/>
    <property type="match status" value="1"/>
</dbReference>
<dbReference type="GO" id="GO:0003676">
    <property type="term" value="F:nucleic acid binding"/>
    <property type="evidence" value="ECO:0007669"/>
    <property type="project" value="InterPro"/>
</dbReference>
<dbReference type="EMBL" id="CAKOGL010000006">
    <property type="protein sequence ID" value="CAH2086997.1"/>
    <property type="molecule type" value="Genomic_DNA"/>
</dbReference>
<evidence type="ECO:0008006" key="3">
    <source>
        <dbReference type="Google" id="ProtNLM"/>
    </source>
</evidence>
<dbReference type="InterPro" id="IPR043502">
    <property type="entry name" value="DNA/RNA_pol_sf"/>
</dbReference>
<dbReference type="SUPFAM" id="SSF53098">
    <property type="entry name" value="Ribonuclease H-like"/>
    <property type="match status" value="1"/>
</dbReference>
<dbReference type="Gene3D" id="3.30.420.10">
    <property type="entry name" value="Ribonuclease H-like superfamily/Ribonuclease H"/>
    <property type="match status" value="1"/>
</dbReference>
<accession>A0AAU9TLD3</accession>
<name>A0AAU9TLD3_EUPED</name>
<dbReference type="GO" id="GO:0071897">
    <property type="term" value="P:DNA biosynthetic process"/>
    <property type="evidence" value="ECO:0007669"/>
    <property type="project" value="UniProtKB-ARBA"/>
</dbReference>
<proteinExistence type="predicted"/>
<evidence type="ECO:0000313" key="2">
    <source>
        <dbReference type="Proteomes" id="UP001153954"/>
    </source>
</evidence>
<dbReference type="GO" id="GO:0042575">
    <property type="term" value="C:DNA polymerase complex"/>
    <property type="evidence" value="ECO:0007669"/>
    <property type="project" value="UniProtKB-ARBA"/>
</dbReference>
<dbReference type="Pfam" id="PF05380">
    <property type="entry name" value="Peptidase_A17"/>
    <property type="match status" value="1"/>
</dbReference>